<dbReference type="SUPFAM" id="SSF52540">
    <property type="entry name" value="P-loop containing nucleoside triphosphate hydrolases"/>
    <property type="match status" value="1"/>
</dbReference>
<comment type="catalytic activity">
    <reaction evidence="11">
        <text>ATP + H2O = ADP + phosphate + H(+)</text>
        <dbReference type="Rhea" id="RHEA:13065"/>
        <dbReference type="ChEBI" id="CHEBI:15377"/>
        <dbReference type="ChEBI" id="CHEBI:15378"/>
        <dbReference type="ChEBI" id="CHEBI:30616"/>
        <dbReference type="ChEBI" id="CHEBI:43474"/>
        <dbReference type="ChEBI" id="CHEBI:456216"/>
        <dbReference type="EC" id="3.6.4.13"/>
    </reaction>
</comment>
<dbReference type="SMART" id="SM00487">
    <property type="entry name" value="DEXDc"/>
    <property type="match status" value="1"/>
</dbReference>
<dbReference type="Gene3D" id="3.40.50.300">
    <property type="entry name" value="P-loop containing nucleotide triphosphate hydrolases"/>
    <property type="match status" value="2"/>
</dbReference>
<comment type="subcellular location">
    <subcellularLocation>
        <location evidence="1">Nucleus</location>
        <location evidence="1">Nucleolus</location>
    </subcellularLocation>
</comment>
<keyword evidence="4 12" id="KW-0378">Hydrolase</keyword>
<dbReference type="GO" id="GO:0030490">
    <property type="term" value="P:maturation of SSU-rRNA"/>
    <property type="evidence" value="ECO:0007669"/>
    <property type="project" value="InterPro"/>
</dbReference>
<dbReference type="InterPro" id="IPR027417">
    <property type="entry name" value="P-loop_NTPase"/>
</dbReference>
<keyword evidence="17" id="KW-1185">Reference proteome</keyword>
<sequence>MDAHDLFRQLTKGVKLTKRSNAKPKKSISEKVTKSDEEFNVKEESIAIDNGDGDESMDQEIQSNGINSSESEQSEVEEEEPQSFEFLSGVTSSSKKSKKKKKLALTGEEKEKQLQDEMIATIHKENRIAVLGKNIPPPITSFQELHTVYNMSERLVENLINCNYAQPTPIQMQAIPIMLQGRPLMACAPTGSGKTIAFLAPIINDLKAPKKVGFRAMILAPTRELAQQIYRECVRVSEKTALKIHIISKVNQAKLKLGENTSKRFDILISTPNRVRYLLQQEPPLLDLKSIEWFILDEADRLMEEGQNNFKEQLDDILAACTNPKKKLALFSATYTVPVAKWALKNLKNLARVNVGAQNAATECVEQELLFVGSESGKLLAMRDLVRTGLKPPVLVFVQSKDRAKQLFEELLYDGINVDVIHADRTQQQRDNCVKAFREGHIWVLICTELMGRGIDFKGVNLVINYDFPPSTISYIHRIGRTGRAGRPGRAITFFTQNDTTTLRSIAEIIRNSGGKVPEFMLKMKKPKKSDKKKLANFAPKREDISTKIKPEQERQEKLAKVEKSLKKKQKSLKAGDERETKNSKKLKKVQKLKNTQTNTKNGLENRKKNQPKQSSTVKTAKKFKSKK</sequence>
<dbReference type="SMART" id="SM00490">
    <property type="entry name" value="HELICc"/>
    <property type="match status" value="1"/>
</dbReference>
<protein>
    <recommendedName>
        <fullName evidence="10">Probable ATP-dependent RNA helicase DDX52</fullName>
        <ecNumber evidence="2">3.6.4.13</ecNumber>
    </recommendedName>
</protein>
<feature type="compositionally biased region" description="Basic and acidic residues" evidence="13">
    <location>
        <begin position="27"/>
        <end position="45"/>
    </location>
</feature>
<keyword evidence="3 12" id="KW-0547">Nucleotide-binding</keyword>
<evidence type="ECO:0000256" key="11">
    <source>
        <dbReference type="ARBA" id="ARBA00047984"/>
    </source>
</evidence>
<evidence type="ECO:0000256" key="8">
    <source>
        <dbReference type="ARBA" id="ARBA00023242"/>
    </source>
</evidence>
<dbReference type="PANTHER" id="PTHR47959">
    <property type="entry name" value="ATP-DEPENDENT RNA HELICASE RHLE-RELATED"/>
    <property type="match status" value="1"/>
</dbReference>
<organism evidence="16 17">
    <name type="scientific">Stomoxys calcitrans</name>
    <name type="common">Stable fly</name>
    <name type="synonym">Conops calcitrans</name>
    <dbReference type="NCBI Taxonomy" id="35570"/>
    <lineage>
        <taxon>Eukaryota</taxon>
        <taxon>Metazoa</taxon>
        <taxon>Ecdysozoa</taxon>
        <taxon>Arthropoda</taxon>
        <taxon>Hexapoda</taxon>
        <taxon>Insecta</taxon>
        <taxon>Pterygota</taxon>
        <taxon>Neoptera</taxon>
        <taxon>Endopterygota</taxon>
        <taxon>Diptera</taxon>
        <taxon>Brachycera</taxon>
        <taxon>Muscomorpha</taxon>
        <taxon>Muscoidea</taxon>
        <taxon>Muscidae</taxon>
        <taxon>Stomoxys</taxon>
    </lineage>
</organism>
<reference evidence="16" key="1">
    <citation type="submission" date="2020-05" db="UniProtKB">
        <authorList>
            <consortium name="EnsemblMetazoa"/>
        </authorList>
    </citation>
    <scope>IDENTIFICATION</scope>
    <source>
        <strain evidence="16">USDA</strain>
    </source>
</reference>
<dbReference type="VEuPathDB" id="VectorBase:SCAU002253"/>
<evidence type="ECO:0000256" key="10">
    <source>
        <dbReference type="ARBA" id="ARBA00044533"/>
    </source>
</evidence>
<feature type="domain" description="Helicase ATP-binding" evidence="14">
    <location>
        <begin position="175"/>
        <end position="353"/>
    </location>
</feature>
<evidence type="ECO:0000256" key="13">
    <source>
        <dbReference type="SAM" id="MobiDB-lite"/>
    </source>
</evidence>
<dbReference type="PROSITE" id="PS00039">
    <property type="entry name" value="DEAD_ATP_HELICASE"/>
    <property type="match status" value="1"/>
</dbReference>
<dbReference type="InterPro" id="IPR044764">
    <property type="entry name" value="DDX52/Rok1_DEADc"/>
</dbReference>
<dbReference type="InterPro" id="IPR014001">
    <property type="entry name" value="Helicase_ATP-bd"/>
</dbReference>
<dbReference type="InterPro" id="IPR000629">
    <property type="entry name" value="RNA-helicase_DEAD-box_CS"/>
</dbReference>
<feature type="compositionally biased region" description="Basic residues" evidence="13">
    <location>
        <begin position="17"/>
        <end position="26"/>
    </location>
</feature>
<feature type="compositionally biased region" description="Acidic residues" evidence="13">
    <location>
        <begin position="72"/>
        <end position="82"/>
    </location>
</feature>
<accession>A0A1I8NUX7</accession>
<evidence type="ECO:0000313" key="16">
    <source>
        <dbReference type="EnsemblMetazoa" id="SCAU002253-PA"/>
    </source>
</evidence>
<evidence type="ECO:0000259" key="14">
    <source>
        <dbReference type="PROSITE" id="PS51192"/>
    </source>
</evidence>
<keyword evidence="7" id="KW-0694">RNA-binding</keyword>
<dbReference type="Proteomes" id="UP000095300">
    <property type="component" value="Unassembled WGS sequence"/>
</dbReference>
<dbReference type="CDD" id="cd17957">
    <property type="entry name" value="DEADc_DDX52"/>
    <property type="match status" value="1"/>
</dbReference>
<gene>
    <name evidence="16" type="primary">106081302</name>
</gene>
<evidence type="ECO:0000256" key="1">
    <source>
        <dbReference type="ARBA" id="ARBA00004604"/>
    </source>
</evidence>
<evidence type="ECO:0000256" key="6">
    <source>
        <dbReference type="ARBA" id="ARBA00022840"/>
    </source>
</evidence>
<name>A0A1I8NUX7_STOCA</name>
<evidence type="ECO:0000259" key="15">
    <source>
        <dbReference type="PROSITE" id="PS51194"/>
    </source>
</evidence>
<feature type="compositionally biased region" description="Basic and acidic residues" evidence="13">
    <location>
        <begin position="574"/>
        <end position="583"/>
    </location>
</feature>
<dbReference type="PROSITE" id="PS51194">
    <property type="entry name" value="HELICASE_CTER"/>
    <property type="match status" value="1"/>
</dbReference>
<keyword evidence="6 12" id="KW-0067">ATP-binding</keyword>
<dbReference type="GO" id="GO:0016787">
    <property type="term" value="F:hydrolase activity"/>
    <property type="evidence" value="ECO:0007669"/>
    <property type="project" value="UniProtKB-KW"/>
</dbReference>
<dbReference type="InterPro" id="IPR001650">
    <property type="entry name" value="Helicase_C-like"/>
</dbReference>
<dbReference type="GO" id="GO:0003724">
    <property type="term" value="F:RNA helicase activity"/>
    <property type="evidence" value="ECO:0007669"/>
    <property type="project" value="UniProtKB-EC"/>
</dbReference>
<evidence type="ECO:0000256" key="4">
    <source>
        <dbReference type="ARBA" id="ARBA00022801"/>
    </source>
</evidence>
<feature type="domain" description="Helicase C-terminal" evidence="15">
    <location>
        <begin position="364"/>
        <end position="525"/>
    </location>
</feature>
<proteinExistence type="inferred from homology"/>
<evidence type="ECO:0000256" key="5">
    <source>
        <dbReference type="ARBA" id="ARBA00022806"/>
    </source>
</evidence>
<feature type="compositionally biased region" description="Basic and acidic residues" evidence="13">
    <location>
        <begin position="540"/>
        <end position="565"/>
    </location>
</feature>
<dbReference type="Pfam" id="PF00270">
    <property type="entry name" value="DEAD"/>
    <property type="match status" value="1"/>
</dbReference>
<dbReference type="GO" id="GO:0005524">
    <property type="term" value="F:ATP binding"/>
    <property type="evidence" value="ECO:0007669"/>
    <property type="project" value="UniProtKB-KW"/>
</dbReference>
<evidence type="ECO:0000256" key="7">
    <source>
        <dbReference type="ARBA" id="ARBA00022884"/>
    </source>
</evidence>
<evidence type="ECO:0000256" key="2">
    <source>
        <dbReference type="ARBA" id="ARBA00012552"/>
    </source>
</evidence>
<dbReference type="Pfam" id="PF00271">
    <property type="entry name" value="Helicase_C"/>
    <property type="match status" value="1"/>
</dbReference>
<dbReference type="FunFam" id="3.40.50.300:FF:000759">
    <property type="entry name" value="probable ATP-dependent RNA helicase DDX52"/>
    <property type="match status" value="1"/>
</dbReference>
<dbReference type="EnsemblMetazoa" id="SCAU002253-RA">
    <property type="protein sequence ID" value="SCAU002253-PA"/>
    <property type="gene ID" value="SCAU002253"/>
</dbReference>
<dbReference type="CDD" id="cd18787">
    <property type="entry name" value="SF2_C_DEAD"/>
    <property type="match status" value="1"/>
</dbReference>
<keyword evidence="8" id="KW-0539">Nucleus</keyword>
<evidence type="ECO:0000313" key="17">
    <source>
        <dbReference type="Proteomes" id="UP000095300"/>
    </source>
</evidence>
<dbReference type="OrthoDB" id="360161at2759"/>
<feature type="region of interest" description="Disordered" evidence="13">
    <location>
        <begin position="17"/>
        <end position="91"/>
    </location>
</feature>
<keyword evidence="5 12" id="KW-0347">Helicase</keyword>
<dbReference type="STRING" id="35570.A0A1I8NUX7"/>
<feature type="compositionally biased region" description="Low complexity" evidence="13">
    <location>
        <begin position="593"/>
        <end position="602"/>
    </location>
</feature>
<dbReference type="EC" id="3.6.4.13" evidence="2"/>
<dbReference type="GO" id="GO:0005829">
    <property type="term" value="C:cytosol"/>
    <property type="evidence" value="ECO:0007669"/>
    <property type="project" value="TreeGrafter"/>
</dbReference>
<dbReference type="InterPro" id="IPR050079">
    <property type="entry name" value="DEAD_box_RNA_helicase"/>
</dbReference>
<dbReference type="GO" id="GO:0005730">
    <property type="term" value="C:nucleolus"/>
    <property type="evidence" value="ECO:0007669"/>
    <property type="project" value="UniProtKB-SubCell"/>
</dbReference>
<evidence type="ECO:0000256" key="9">
    <source>
        <dbReference type="ARBA" id="ARBA00024355"/>
    </source>
</evidence>
<dbReference type="GO" id="GO:0003723">
    <property type="term" value="F:RNA binding"/>
    <property type="evidence" value="ECO:0007669"/>
    <property type="project" value="UniProtKB-KW"/>
</dbReference>
<dbReference type="InterPro" id="IPR011545">
    <property type="entry name" value="DEAD/DEAH_box_helicase_dom"/>
</dbReference>
<feature type="region of interest" description="Disordered" evidence="13">
    <location>
        <begin position="526"/>
        <end position="628"/>
    </location>
</feature>
<comment type="similarity">
    <text evidence="9">Belongs to the DEAD box helicase family. DDX52/ROK1 subfamily.</text>
</comment>
<evidence type="ECO:0000256" key="12">
    <source>
        <dbReference type="RuleBase" id="RU000492"/>
    </source>
</evidence>
<dbReference type="AlphaFoldDB" id="A0A1I8NUX7"/>
<evidence type="ECO:0000256" key="3">
    <source>
        <dbReference type="ARBA" id="ARBA00022741"/>
    </source>
</evidence>
<dbReference type="PANTHER" id="PTHR47959:SF15">
    <property type="entry name" value="RNA HELICASE"/>
    <property type="match status" value="1"/>
</dbReference>
<dbReference type="KEGG" id="scac:106081302"/>
<dbReference type="PROSITE" id="PS51192">
    <property type="entry name" value="HELICASE_ATP_BIND_1"/>
    <property type="match status" value="1"/>
</dbReference>